<accession>A0A840PRX5</accession>
<feature type="transmembrane region" description="Helical" evidence="1">
    <location>
        <begin position="34"/>
        <end position="55"/>
    </location>
</feature>
<evidence type="ECO:0000256" key="1">
    <source>
        <dbReference type="SAM" id="Phobius"/>
    </source>
</evidence>
<comment type="caution">
    <text evidence="2">The sequence shown here is derived from an EMBL/GenBank/DDBJ whole genome shotgun (WGS) entry which is preliminary data.</text>
</comment>
<keyword evidence="1" id="KW-0472">Membrane</keyword>
<keyword evidence="1" id="KW-1133">Transmembrane helix</keyword>
<sequence length="82" mass="8664">MRPAVAALGAAFVIGTLAFLAVVAHIVINGAPHIEHIAITAGSCLLTCTTVMLAVRWRPHISGITTPADVYEMGLEQVSDRR</sequence>
<dbReference type="RefSeq" id="WP_185057286.1">
    <property type="nucleotide sequence ID" value="NZ_BAABIX010000005.1"/>
</dbReference>
<dbReference type="EMBL" id="JACHGN010000045">
    <property type="protein sequence ID" value="MBB5140501.1"/>
    <property type="molecule type" value="Genomic_DNA"/>
</dbReference>
<protein>
    <submittedName>
        <fullName evidence="2">Uncharacterized protein</fullName>
    </submittedName>
</protein>
<reference evidence="2 3" key="1">
    <citation type="submission" date="2020-08" db="EMBL/GenBank/DDBJ databases">
        <title>Genomic Encyclopedia of Type Strains, Phase IV (KMG-IV): sequencing the most valuable type-strain genomes for metagenomic binning, comparative biology and taxonomic classification.</title>
        <authorList>
            <person name="Goeker M."/>
        </authorList>
    </citation>
    <scope>NUCLEOTIDE SEQUENCE [LARGE SCALE GENOMIC DNA]</scope>
    <source>
        <strain evidence="2 3">DSM 45615</strain>
    </source>
</reference>
<keyword evidence="3" id="KW-1185">Reference proteome</keyword>
<evidence type="ECO:0000313" key="3">
    <source>
        <dbReference type="Proteomes" id="UP000578449"/>
    </source>
</evidence>
<organism evidence="2 3">
    <name type="scientific">Thermocatellispora tengchongensis</name>
    <dbReference type="NCBI Taxonomy" id="1073253"/>
    <lineage>
        <taxon>Bacteria</taxon>
        <taxon>Bacillati</taxon>
        <taxon>Actinomycetota</taxon>
        <taxon>Actinomycetes</taxon>
        <taxon>Streptosporangiales</taxon>
        <taxon>Streptosporangiaceae</taxon>
        <taxon>Thermocatellispora</taxon>
    </lineage>
</organism>
<proteinExistence type="predicted"/>
<evidence type="ECO:0000313" key="2">
    <source>
        <dbReference type="EMBL" id="MBB5140501.1"/>
    </source>
</evidence>
<dbReference type="Proteomes" id="UP000578449">
    <property type="component" value="Unassembled WGS sequence"/>
</dbReference>
<gene>
    <name evidence="2" type="ORF">HNP84_010269</name>
</gene>
<keyword evidence="1" id="KW-0812">Transmembrane</keyword>
<name>A0A840PRX5_9ACTN</name>
<dbReference type="AlphaFoldDB" id="A0A840PRX5"/>